<dbReference type="PANTHER" id="PTHR43537">
    <property type="entry name" value="TRANSCRIPTIONAL REGULATOR, GNTR FAMILY"/>
    <property type="match status" value="1"/>
</dbReference>
<dbReference type="Pfam" id="PF00392">
    <property type="entry name" value="GntR"/>
    <property type="match status" value="1"/>
</dbReference>
<dbReference type="Pfam" id="PF07729">
    <property type="entry name" value="FCD"/>
    <property type="match status" value="1"/>
</dbReference>
<evidence type="ECO:0000256" key="3">
    <source>
        <dbReference type="ARBA" id="ARBA00023163"/>
    </source>
</evidence>
<evidence type="ECO:0000256" key="2">
    <source>
        <dbReference type="ARBA" id="ARBA00023125"/>
    </source>
</evidence>
<evidence type="ECO:0000313" key="5">
    <source>
        <dbReference type="EMBL" id="QPZ38429.1"/>
    </source>
</evidence>
<protein>
    <submittedName>
        <fullName evidence="5">GntR family transcriptional regulator</fullName>
    </submittedName>
</protein>
<dbReference type="SUPFAM" id="SSF48008">
    <property type="entry name" value="GntR ligand-binding domain-like"/>
    <property type="match status" value="1"/>
</dbReference>
<dbReference type="InterPro" id="IPR000524">
    <property type="entry name" value="Tscrpt_reg_HTH_GntR"/>
</dbReference>
<sequence length="247" mass="27145">MPQRRTPHAQNVMVPSAFETRSFAQTAVGLLREMILSGGYGPGERLNELAISEQLQISRSPIREALQTLAGQGLVHFIPGRGAFVTDFDIDSIRELGELRIALESRAARLAASRATIAQLNEIRLILTHSEKAIRSGEIDDLLDYSDRTIQSGGDYPQKLDFHQAVLNASHNQRLVDAADTAATQFRLARARTGREAAWAAEAHEEHRVIVEALERHDPETADVAMEEHLANSVSRSIAHIEATSGT</sequence>
<dbReference type="PANTHER" id="PTHR43537:SF5">
    <property type="entry name" value="UXU OPERON TRANSCRIPTIONAL REGULATOR"/>
    <property type="match status" value="1"/>
</dbReference>
<dbReference type="PROSITE" id="PS50949">
    <property type="entry name" value="HTH_GNTR"/>
    <property type="match status" value="1"/>
</dbReference>
<dbReference type="RefSeq" id="WP_166986507.1">
    <property type="nucleotide sequence ID" value="NZ_CP061169.1"/>
</dbReference>
<dbReference type="InterPro" id="IPR036390">
    <property type="entry name" value="WH_DNA-bd_sf"/>
</dbReference>
<proteinExistence type="predicted"/>
<dbReference type="PRINTS" id="PR00035">
    <property type="entry name" value="HTHGNTR"/>
</dbReference>
<evidence type="ECO:0000256" key="1">
    <source>
        <dbReference type="ARBA" id="ARBA00023015"/>
    </source>
</evidence>
<dbReference type="SMART" id="SM00345">
    <property type="entry name" value="HTH_GNTR"/>
    <property type="match status" value="1"/>
</dbReference>
<dbReference type="Proteomes" id="UP000662814">
    <property type="component" value="Chromosome"/>
</dbReference>
<dbReference type="Gene3D" id="1.10.10.10">
    <property type="entry name" value="Winged helix-like DNA-binding domain superfamily/Winged helix DNA-binding domain"/>
    <property type="match status" value="1"/>
</dbReference>
<dbReference type="SMART" id="SM00895">
    <property type="entry name" value="FCD"/>
    <property type="match status" value="1"/>
</dbReference>
<evidence type="ECO:0000313" key="6">
    <source>
        <dbReference type="Proteomes" id="UP000662814"/>
    </source>
</evidence>
<keyword evidence="3" id="KW-0804">Transcription</keyword>
<name>A0ABX6YI04_9MICO</name>
<dbReference type="CDD" id="cd07377">
    <property type="entry name" value="WHTH_GntR"/>
    <property type="match status" value="1"/>
</dbReference>
<keyword evidence="2" id="KW-0238">DNA-binding</keyword>
<reference evidence="5 6" key="1">
    <citation type="submission" date="2020-12" db="EMBL/GenBank/DDBJ databases">
        <title>Microbacterium sp. HY060.</title>
        <authorList>
            <person name="Zhou J."/>
        </authorList>
    </citation>
    <scope>NUCLEOTIDE SEQUENCE [LARGE SCALE GENOMIC DNA]</scope>
    <source>
        <strain evidence="5 6">HY60</strain>
    </source>
</reference>
<gene>
    <name evidence="5" type="ORF">HCR76_16865</name>
</gene>
<evidence type="ECO:0000259" key="4">
    <source>
        <dbReference type="PROSITE" id="PS50949"/>
    </source>
</evidence>
<organism evidence="5 6">
    <name type="scientific">Paramicrobacterium chengjingii</name>
    <dbReference type="NCBI Taxonomy" id="2769067"/>
    <lineage>
        <taxon>Bacteria</taxon>
        <taxon>Bacillati</taxon>
        <taxon>Actinomycetota</taxon>
        <taxon>Actinomycetes</taxon>
        <taxon>Micrococcales</taxon>
        <taxon>Microbacteriaceae</taxon>
        <taxon>Paramicrobacterium</taxon>
    </lineage>
</organism>
<keyword evidence="6" id="KW-1185">Reference proteome</keyword>
<dbReference type="InterPro" id="IPR008920">
    <property type="entry name" value="TF_FadR/GntR_C"/>
</dbReference>
<accession>A0ABX6YI04</accession>
<feature type="domain" description="HTH gntR-type" evidence="4">
    <location>
        <begin position="21"/>
        <end position="88"/>
    </location>
</feature>
<dbReference type="EMBL" id="CP061169">
    <property type="protein sequence ID" value="QPZ38429.1"/>
    <property type="molecule type" value="Genomic_DNA"/>
</dbReference>
<dbReference type="InterPro" id="IPR036388">
    <property type="entry name" value="WH-like_DNA-bd_sf"/>
</dbReference>
<dbReference type="SUPFAM" id="SSF46785">
    <property type="entry name" value="Winged helix' DNA-binding domain"/>
    <property type="match status" value="1"/>
</dbReference>
<dbReference type="Gene3D" id="1.20.120.530">
    <property type="entry name" value="GntR ligand-binding domain-like"/>
    <property type="match status" value="1"/>
</dbReference>
<keyword evidence="1" id="KW-0805">Transcription regulation</keyword>
<dbReference type="InterPro" id="IPR011711">
    <property type="entry name" value="GntR_C"/>
</dbReference>